<dbReference type="Proteomes" id="UP001268864">
    <property type="component" value="Unassembled WGS sequence"/>
</dbReference>
<evidence type="ECO:0000256" key="10">
    <source>
        <dbReference type="ARBA" id="ARBA00022723"/>
    </source>
</evidence>
<feature type="transmembrane region" description="Helical" evidence="18">
    <location>
        <begin position="358"/>
        <end position="377"/>
    </location>
</feature>
<dbReference type="PANTHER" id="PTHR13872:SF1">
    <property type="entry name" value="DOLICHYL-DIPHOSPHOOLIGOSACCHARIDE--PROTEIN GLYCOSYLTRANSFERASE SUBUNIT STT3B"/>
    <property type="match status" value="1"/>
</dbReference>
<keyword evidence="10" id="KW-0479">Metal-binding</keyword>
<accession>A0ABU2FLT3</accession>
<comment type="similarity">
    <text evidence="5">Belongs to the STT3 family.</text>
</comment>
<keyword evidence="11" id="KW-0460">Magnesium</keyword>
<proteinExistence type="inferred from homology"/>
<keyword evidence="14" id="KW-0464">Manganese</keyword>
<evidence type="ECO:0000256" key="6">
    <source>
        <dbReference type="ARBA" id="ARBA00012602"/>
    </source>
</evidence>
<dbReference type="PANTHER" id="PTHR13872">
    <property type="entry name" value="DOLICHYL-DIPHOSPHOOLIGOSACCHARIDE--PROTEIN GLYCOSYLTRANSFERASE SUBUNIT"/>
    <property type="match status" value="1"/>
</dbReference>
<feature type="transmembrane region" description="Helical" evidence="18">
    <location>
        <begin position="389"/>
        <end position="405"/>
    </location>
</feature>
<protein>
    <recommendedName>
        <fullName evidence="6">dolichyl-phosphooligosaccharide-protein glycotransferase</fullName>
        <ecNumber evidence="6">2.4.99.21</ecNumber>
    </recommendedName>
    <alternativeName>
        <fullName evidence="15">Oligosaccharyl transferase</fullName>
    </alternativeName>
</protein>
<sequence>MLWNRARNYASYIVDGEVLFSGTDPWYHYRSTMYVVRNWPATMPFDPWTYFPYGNRSGQFGTLMDQVFGTIAIVVGLGDPSAHTVAMVALFAPPVMGALAAIPTYYVGRRLAGRIGGVTAAGILALSAGLFLQRSLVGVYDHQVAEGLLQVTSVLAVMVALSVGERDKPVYEQFLDRDVPALRATVGYSMLAGLAISLYLWTWPPAVLLLGILGTFFLLWLTIEFVRGKSPEHTAIVGAVTMGTVAVLQLAVLQRLTISATDHTLLQVLLAAAVALGCAFMAWLARFVEANDYDRNFYPLIVGGILATLAVVTAVLTPDLFSYFVDQVLRVVGFTQSPSATQTSVGEATPLRDPGRLYQYHGLALFAAILGAVLVLFNQVFDREASAERFLVVVWFAFILAASFTQIRFGVYLVFPVAALSAVAVGYVVRWTDFSFDEGVAAYEVITIASVVLILFGTLVLVSPTAMAVGSTAGPGQEPDAWSESLDWLQENSPEEGAYGTGGNGSLEYYGTYADRQDYDYSEGEYGVMSWWDYGHIITVQGERVPNANPFQQGSRTAANFLLAPNETQANDVLETIDEDDAKTRYVAVDWKMANTYGQGGGKFFAPPRFYDVSNVSSSDYYRTVRSRQDPRRYMNYRTQAYYESMVVRLYEYHGSAKEPQPYVVDWEQAQTRSGQTIRASPQGSSVVRPFPTMEAARNYTESDATSQVGGFGAQPGERVPALEHYRYVGSSETSAYSSGAHNQFQLIESAFAGLPSQRATGGTCGANQTSMPIGNQTYCMPDGAASIMDHTEPTWTKIFERVPGGTIEGTAPADSTVYASVQMRNNVTGETFVYRQRAEVGSDGTFEMTVPYSTTGYDEWGVEEGYTDVSVRAQTPYLLQVTENGSGAATTQVTEGQVLGEDTAPATVDLTGSGSGNETSANDTSGTETTTGTDGSATDGTSGGTDGTATNDTSNAVERPAVEPAP</sequence>
<evidence type="ECO:0000259" key="21">
    <source>
        <dbReference type="Pfam" id="PF22627"/>
    </source>
</evidence>
<dbReference type="Gene3D" id="2.60.40.3390">
    <property type="match status" value="1"/>
</dbReference>
<comment type="subcellular location">
    <subcellularLocation>
        <location evidence="3">Cell membrane</location>
        <topology evidence="3">Multi-pass membrane protein</topology>
    </subcellularLocation>
</comment>
<feature type="transmembrane region" description="Helical" evidence="18">
    <location>
        <begin position="265"/>
        <end position="285"/>
    </location>
</feature>
<feature type="compositionally biased region" description="Low complexity" evidence="17">
    <location>
        <begin position="920"/>
        <end position="941"/>
    </location>
</feature>
<dbReference type="InterPro" id="IPR048307">
    <property type="entry name" value="STT3_N"/>
</dbReference>
<dbReference type="EC" id="2.4.99.21" evidence="6"/>
<feature type="domain" description="AglB-like core" evidence="21">
    <location>
        <begin position="481"/>
        <end position="594"/>
    </location>
</feature>
<feature type="transmembrane region" description="Helical" evidence="18">
    <location>
        <begin position="84"/>
        <end position="108"/>
    </location>
</feature>
<dbReference type="InterPro" id="IPR054479">
    <property type="entry name" value="AglB-like_core"/>
</dbReference>
<comment type="cofactor">
    <cofactor evidence="1">
        <name>Mn(2+)</name>
        <dbReference type="ChEBI" id="CHEBI:29035"/>
    </cofactor>
</comment>
<evidence type="ECO:0000256" key="7">
    <source>
        <dbReference type="ARBA" id="ARBA00022676"/>
    </source>
</evidence>
<keyword evidence="13 18" id="KW-0472">Membrane</keyword>
<comment type="pathway">
    <text evidence="4">Protein modification; protein glycosylation.</text>
</comment>
<feature type="transmembrane region" description="Helical" evidence="18">
    <location>
        <begin position="441"/>
        <end position="462"/>
    </location>
</feature>
<feature type="transmembrane region" description="Helical" evidence="18">
    <location>
        <begin position="181"/>
        <end position="200"/>
    </location>
</feature>
<dbReference type="Gene3D" id="3.40.50.12610">
    <property type="match status" value="1"/>
</dbReference>
<feature type="compositionally biased region" description="Low complexity" evidence="17">
    <location>
        <begin position="948"/>
        <end position="957"/>
    </location>
</feature>
<evidence type="ECO:0000256" key="18">
    <source>
        <dbReference type="SAM" id="Phobius"/>
    </source>
</evidence>
<keyword evidence="7" id="KW-0328">Glycosyltransferase</keyword>
<evidence type="ECO:0000256" key="2">
    <source>
        <dbReference type="ARBA" id="ARBA00001946"/>
    </source>
</evidence>
<feature type="transmembrane region" description="Helical" evidence="18">
    <location>
        <begin position="206"/>
        <end position="223"/>
    </location>
</feature>
<evidence type="ECO:0000256" key="15">
    <source>
        <dbReference type="ARBA" id="ARBA00030679"/>
    </source>
</evidence>
<feature type="transmembrane region" description="Helical" evidence="18">
    <location>
        <begin position="144"/>
        <end position="161"/>
    </location>
</feature>
<dbReference type="Pfam" id="PF02516">
    <property type="entry name" value="STT3"/>
    <property type="match status" value="1"/>
</dbReference>
<evidence type="ECO:0000313" key="22">
    <source>
        <dbReference type="EMBL" id="MDS0281733.1"/>
    </source>
</evidence>
<dbReference type="InterPro" id="IPR041154">
    <property type="entry name" value="AglB_P1"/>
</dbReference>
<feature type="transmembrane region" description="Helical" evidence="18">
    <location>
        <begin position="297"/>
        <end position="316"/>
    </location>
</feature>
<evidence type="ECO:0000256" key="13">
    <source>
        <dbReference type="ARBA" id="ARBA00023136"/>
    </source>
</evidence>
<keyword evidence="23" id="KW-1185">Reference proteome</keyword>
<evidence type="ECO:0000256" key="4">
    <source>
        <dbReference type="ARBA" id="ARBA00004922"/>
    </source>
</evidence>
<evidence type="ECO:0000256" key="17">
    <source>
        <dbReference type="SAM" id="MobiDB-lite"/>
    </source>
</evidence>
<feature type="region of interest" description="Disordered" evidence="17">
    <location>
        <begin position="896"/>
        <end position="967"/>
    </location>
</feature>
<comment type="cofactor">
    <cofactor evidence="2">
        <name>Mg(2+)</name>
        <dbReference type="ChEBI" id="CHEBI:18420"/>
    </cofactor>
</comment>
<dbReference type="NCBIfam" id="TIGR04154">
    <property type="entry name" value="archaeo_STT3"/>
    <property type="match status" value="1"/>
</dbReference>
<evidence type="ECO:0000256" key="12">
    <source>
        <dbReference type="ARBA" id="ARBA00022989"/>
    </source>
</evidence>
<evidence type="ECO:0000313" key="23">
    <source>
        <dbReference type="Proteomes" id="UP001268864"/>
    </source>
</evidence>
<comment type="catalytic activity">
    <reaction evidence="16">
        <text>an archaeal dolichyl phosphooligosaccharide + [protein]-L-asparagine = an archaeal dolichyl phosphate + a glycoprotein with the oligosaccharide chain attached by N-beta-D-glycosyl linkage to a protein L-asparagine.</text>
        <dbReference type="EC" id="2.4.99.21"/>
    </reaction>
</comment>
<evidence type="ECO:0000256" key="14">
    <source>
        <dbReference type="ARBA" id="ARBA00023211"/>
    </source>
</evidence>
<keyword evidence="9 18" id="KW-0812">Transmembrane</keyword>
<evidence type="ECO:0000256" key="11">
    <source>
        <dbReference type="ARBA" id="ARBA00022842"/>
    </source>
</evidence>
<organism evidence="22 23">
    <name type="scientific">Haloarcula onubensis</name>
    <dbReference type="NCBI Taxonomy" id="2950539"/>
    <lineage>
        <taxon>Archaea</taxon>
        <taxon>Methanobacteriati</taxon>
        <taxon>Methanobacteriota</taxon>
        <taxon>Stenosarchaea group</taxon>
        <taxon>Halobacteria</taxon>
        <taxon>Halobacteriales</taxon>
        <taxon>Haloarculaceae</taxon>
        <taxon>Haloarcula</taxon>
    </lineage>
</organism>
<evidence type="ECO:0000256" key="16">
    <source>
        <dbReference type="ARBA" id="ARBA00034066"/>
    </source>
</evidence>
<dbReference type="InterPro" id="IPR026410">
    <property type="entry name" value="OlisacTrfase_arch"/>
</dbReference>
<feature type="domain" description="Oligosaccharyl transferase STT3 N-terminal" evidence="19">
    <location>
        <begin position="14"/>
        <end position="452"/>
    </location>
</feature>
<keyword evidence="12 18" id="KW-1133">Transmembrane helix</keyword>
<reference evidence="22 23" key="1">
    <citation type="submission" date="2022-06" db="EMBL/GenBank/DDBJ databases">
        <title>Halomicroarcula sp. a new haloarchaeum isolate from saline soil.</title>
        <authorList>
            <person name="Strakova D."/>
            <person name="Galisteo C."/>
            <person name="Sanchez-Porro C."/>
            <person name="Ventosa A."/>
        </authorList>
    </citation>
    <scope>NUCLEOTIDE SEQUENCE [LARGE SCALE GENOMIC DNA]</scope>
    <source>
        <strain evidence="22 23">S3CR25-11</strain>
    </source>
</reference>
<evidence type="ECO:0000256" key="9">
    <source>
        <dbReference type="ARBA" id="ARBA00022692"/>
    </source>
</evidence>
<feature type="domain" description="Archaeal glycosylation protein B peripheral" evidence="20">
    <location>
        <begin position="805"/>
        <end position="900"/>
    </location>
</feature>
<dbReference type="GO" id="GO:0016740">
    <property type="term" value="F:transferase activity"/>
    <property type="evidence" value="ECO:0007669"/>
    <property type="project" value="UniProtKB-KW"/>
</dbReference>
<evidence type="ECO:0000256" key="1">
    <source>
        <dbReference type="ARBA" id="ARBA00001936"/>
    </source>
</evidence>
<evidence type="ECO:0000259" key="19">
    <source>
        <dbReference type="Pfam" id="PF02516"/>
    </source>
</evidence>
<feature type="transmembrane region" description="Helical" evidence="18">
    <location>
        <begin position="235"/>
        <end position="253"/>
    </location>
</feature>
<gene>
    <name evidence="22" type="ORF">NDI86_06330</name>
</gene>
<evidence type="ECO:0000256" key="8">
    <source>
        <dbReference type="ARBA" id="ARBA00022679"/>
    </source>
</evidence>
<feature type="transmembrane region" description="Helical" evidence="18">
    <location>
        <begin position="411"/>
        <end position="429"/>
    </location>
</feature>
<dbReference type="EMBL" id="JAMQOS010000001">
    <property type="protein sequence ID" value="MDS0281733.1"/>
    <property type="molecule type" value="Genomic_DNA"/>
</dbReference>
<evidence type="ECO:0000259" key="20">
    <source>
        <dbReference type="Pfam" id="PF18079"/>
    </source>
</evidence>
<dbReference type="Pfam" id="PF22627">
    <property type="entry name" value="AglB_core-like"/>
    <property type="match status" value="1"/>
</dbReference>
<keyword evidence="8 22" id="KW-0808">Transferase</keyword>
<evidence type="ECO:0000256" key="3">
    <source>
        <dbReference type="ARBA" id="ARBA00004651"/>
    </source>
</evidence>
<evidence type="ECO:0000256" key="5">
    <source>
        <dbReference type="ARBA" id="ARBA00010810"/>
    </source>
</evidence>
<comment type="caution">
    <text evidence="22">The sequence shown here is derived from an EMBL/GenBank/DDBJ whole genome shotgun (WGS) entry which is preliminary data.</text>
</comment>
<feature type="transmembrane region" description="Helical" evidence="18">
    <location>
        <begin position="115"/>
        <end position="132"/>
    </location>
</feature>
<dbReference type="Pfam" id="PF18079">
    <property type="entry name" value="AglB_L1"/>
    <property type="match status" value="1"/>
</dbReference>
<dbReference type="InterPro" id="IPR003674">
    <property type="entry name" value="Oligo_trans_STT3"/>
</dbReference>
<name>A0ABU2FLT3_9EURY</name>